<dbReference type="EMBL" id="NUAN01000118">
    <property type="protein sequence ID" value="PEN93479.1"/>
    <property type="molecule type" value="Genomic_DNA"/>
</dbReference>
<keyword evidence="1" id="KW-0472">Membrane</keyword>
<evidence type="ECO:0000313" key="2">
    <source>
        <dbReference type="EMBL" id="PEN93479.1"/>
    </source>
</evidence>
<comment type="caution">
    <text evidence="2">The sequence shown here is derived from an EMBL/GenBank/DDBJ whole genome shotgun (WGS) entry which is preliminary data.</text>
</comment>
<protein>
    <submittedName>
        <fullName evidence="2">Uncharacterized protein</fullName>
    </submittedName>
</protein>
<feature type="transmembrane region" description="Helical" evidence="1">
    <location>
        <begin position="7"/>
        <end position="27"/>
    </location>
</feature>
<gene>
    <name evidence="2" type="ORF">CN553_18565</name>
</gene>
<feature type="transmembrane region" description="Helical" evidence="1">
    <location>
        <begin position="71"/>
        <end position="90"/>
    </location>
</feature>
<reference evidence="2 3" key="1">
    <citation type="submission" date="2017-09" db="EMBL/GenBank/DDBJ databases">
        <title>Large-scale bioinformatics analysis of Bacillus genomes uncovers conserved roles of natural products in bacterial physiology.</title>
        <authorList>
            <consortium name="Agbiome Team Llc"/>
            <person name="Bleich R.M."/>
            <person name="Kirk G.J."/>
            <person name="Santa Maria K.C."/>
            <person name="Allen S.E."/>
            <person name="Farag S."/>
            <person name="Shank E.A."/>
            <person name="Bowers A."/>
        </authorList>
    </citation>
    <scope>NUCLEOTIDE SEQUENCE [LARGE SCALE GENOMIC DNA]</scope>
    <source>
        <strain evidence="2 3">AFS027647</strain>
    </source>
</reference>
<evidence type="ECO:0000313" key="3">
    <source>
        <dbReference type="Proteomes" id="UP000220691"/>
    </source>
</evidence>
<keyword evidence="1" id="KW-1133">Transmembrane helix</keyword>
<accession>A0A9X6YL72</accession>
<dbReference type="RefSeq" id="WP_098127121.1">
    <property type="nucleotide sequence ID" value="NZ_NUAN01000118.1"/>
</dbReference>
<evidence type="ECO:0000256" key="1">
    <source>
        <dbReference type="SAM" id="Phobius"/>
    </source>
</evidence>
<keyword evidence="1" id="KW-0812">Transmembrane</keyword>
<dbReference type="Proteomes" id="UP000220691">
    <property type="component" value="Unassembled WGS sequence"/>
</dbReference>
<organism evidence="2 3">
    <name type="scientific">Bacillus cereus</name>
    <dbReference type="NCBI Taxonomy" id="1396"/>
    <lineage>
        <taxon>Bacteria</taxon>
        <taxon>Bacillati</taxon>
        <taxon>Bacillota</taxon>
        <taxon>Bacilli</taxon>
        <taxon>Bacillales</taxon>
        <taxon>Bacillaceae</taxon>
        <taxon>Bacillus</taxon>
        <taxon>Bacillus cereus group</taxon>
    </lineage>
</organism>
<name>A0A9X6YL72_BACCE</name>
<sequence>MLKIKQFIGTTSGLMMIFCIILSIKVGDEQYIGDYFFRLLELNHNKIIVILIFFICYFICSKTLKGIESIALNWLRVILSGLMFVAFLSYCIM</sequence>
<feature type="transmembrane region" description="Helical" evidence="1">
    <location>
        <begin position="47"/>
        <end position="64"/>
    </location>
</feature>
<dbReference type="AlphaFoldDB" id="A0A9X6YL72"/>
<proteinExistence type="predicted"/>